<keyword evidence="2" id="KW-0808">Transferase</keyword>
<proteinExistence type="predicted"/>
<evidence type="ECO:0000256" key="1">
    <source>
        <dbReference type="SAM" id="MobiDB-lite"/>
    </source>
</evidence>
<keyword evidence="3" id="KW-1185">Reference proteome</keyword>
<gene>
    <name evidence="2" type="ORF">BKCO1_5000035</name>
</gene>
<keyword evidence="2" id="KW-0418">Kinase</keyword>
<feature type="region of interest" description="Disordered" evidence="1">
    <location>
        <begin position="62"/>
        <end position="83"/>
    </location>
</feature>
<evidence type="ECO:0000313" key="2">
    <source>
        <dbReference type="EMBL" id="OJD31275.1"/>
    </source>
</evidence>
<name>A0A1J9RFD5_9PEZI</name>
<organism evidence="2 3">
    <name type="scientific">Diplodia corticola</name>
    <dbReference type="NCBI Taxonomy" id="236234"/>
    <lineage>
        <taxon>Eukaryota</taxon>
        <taxon>Fungi</taxon>
        <taxon>Dikarya</taxon>
        <taxon>Ascomycota</taxon>
        <taxon>Pezizomycotina</taxon>
        <taxon>Dothideomycetes</taxon>
        <taxon>Dothideomycetes incertae sedis</taxon>
        <taxon>Botryosphaeriales</taxon>
        <taxon>Botryosphaeriaceae</taxon>
        <taxon>Diplodia</taxon>
    </lineage>
</organism>
<dbReference type="OrthoDB" id="3938804at2759"/>
<dbReference type="AlphaFoldDB" id="A0A1J9RFD5"/>
<evidence type="ECO:0000313" key="3">
    <source>
        <dbReference type="Proteomes" id="UP000183809"/>
    </source>
</evidence>
<protein>
    <submittedName>
        <fullName evidence="2">Thiamine-monophosphate kinase</fullName>
    </submittedName>
</protein>
<dbReference type="RefSeq" id="XP_020127535.1">
    <property type="nucleotide sequence ID" value="XM_020276627.1"/>
</dbReference>
<accession>A0A1J9RFD5</accession>
<reference evidence="2 3" key="1">
    <citation type="submission" date="2016-10" db="EMBL/GenBank/DDBJ databases">
        <title>Proteomics and genomics reveal pathogen-plant mechanisms compatible with a hemibiotrophic lifestyle of Diplodia corticola.</title>
        <authorList>
            <person name="Fernandes I."/>
            <person name="De Jonge R."/>
            <person name="Van De Peer Y."/>
            <person name="Devreese B."/>
            <person name="Alves A."/>
            <person name="Esteves A.C."/>
        </authorList>
    </citation>
    <scope>NUCLEOTIDE SEQUENCE [LARGE SCALE GENOMIC DNA]</scope>
    <source>
        <strain evidence="2 3">CBS 112549</strain>
    </source>
</reference>
<dbReference type="EMBL" id="MNUE01000050">
    <property type="protein sequence ID" value="OJD31275.1"/>
    <property type="molecule type" value="Genomic_DNA"/>
</dbReference>
<dbReference type="GeneID" id="31016888"/>
<dbReference type="Proteomes" id="UP000183809">
    <property type="component" value="Unassembled WGS sequence"/>
</dbReference>
<comment type="caution">
    <text evidence="2">The sequence shown here is derived from an EMBL/GenBank/DDBJ whole genome shotgun (WGS) entry which is preliminary data.</text>
</comment>
<sequence length="107" mass="11509">MSSSSHHTTNPAGNTLPGPNAYYCCKCLYGPMLYELHPACIECGAPACGYCSPISIGLNHPGHALQDQLGQPDPRDPYGSSMLGFSNTSASLMDRFFQDRPNGTERL</sequence>
<dbReference type="GO" id="GO:0016301">
    <property type="term" value="F:kinase activity"/>
    <property type="evidence" value="ECO:0007669"/>
    <property type="project" value="UniProtKB-KW"/>
</dbReference>